<dbReference type="Pfam" id="PF14435">
    <property type="entry name" value="SUKH-4"/>
    <property type="match status" value="1"/>
</dbReference>
<dbReference type="InterPro" id="IPR025851">
    <property type="entry name" value="SUKH-4"/>
</dbReference>
<evidence type="ECO:0000313" key="1">
    <source>
        <dbReference type="EMBL" id="MFC3578144.1"/>
    </source>
</evidence>
<dbReference type="RefSeq" id="WP_310768363.1">
    <property type="nucleotide sequence ID" value="NZ_JBHRWR010000045.1"/>
</dbReference>
<protein>
    <submittedName>
        <fullName evidence="1">SUKH-4 family immunity protein</fullName>
    </submittedName>
</protein>
<dbReference type="Proteomes" id="UP001595701">
    <property type="component" value="Unassembled WGS sequence"/>
</dbReference>
<accession>A0ABV7SMD3</accession>
<comment type="caution">
    <text evidence="1">The sequence shown here is derived from an EMBL/GenBank/DDBJ whole genome shotgun (WGS) entry which is preliminary data.</text>
</comment>
<dbReference type="EMBL" id="JBHRWR010000045">
    <property type="protein sequence ID" value="MFC3578144.1"/>
    <property type="molecule type" value="Genomic_DNA"/>
</dbReference>
<sequence length="690" mass="74731">MSADTVATRMREECRAAPAGRPCVLLLANVQYAGEVLTSTEPARVAEILAPGFRRFEGREVWVMAEFDPDLVAPPRIAEYEVNLPTPTSTGGAAEEEPAAARRLGALAASELRQVPLPVWRLLSSASGVPTTEQALLSFAEQQPDVLVVDEGRSSVAFRSEALLHAWRRRQPWDSVAQSRTVEALVSAMADGRPGLWSQQGPVGRYATHALPLHAALAGALPRLVADGRLLAQCSATVLHEALAIAHPDGVPYASVAAMLHYLEVQGISPSSHGEWVAWLHHAALSAGRAELAEQLLASGVPLPWRTIWTHWRPTGIFGQIRDEAGRVDELGVAVGESGLTVVTARDVTTGKNAYPKYRYIRQEWIPVTGEPASAPVEVRASLSAGDLPWSNARRSPGPAAPNVTFAEHTDSGWQLGTSTLPHPPNCPSGVTKGLYVDGRWVLAGAGGLFAVSVQAAGSATQDTYRKRPLVAAHTRSAPWPLPPSASAALRGDGMRDWLEETFGAGICHRLAEDQLPQGLDDPAARGFLTETGLPEISDFLHLAITPRGDRCLPEVAWPGRGREVPRQRRARSEAPSSGPFFELGTWMYSRLLLDGSTGRLFRDTTGGSPDPVAGSSLTQFFVMVRLYDEFRRTHFPYVADHKDAQHNLARWCEEIDGAAARAEAWRLILEGHDFEDSTWDLASYGAEWV</sequence>
<name>A0ABV7SMD3_9ACTN</name>
<keyword evidence="2" id="KW-1185">Reference proteome</keyword>
<gene>
    <name evidence="1" type="ORF">ACFOZ0_33795</name>
</gene>
<evidence type="ECO:0000313" key="2">
    <source>
        <dbReference type="Proteomes" id="UP001595701"/>
    </source>
</evidence>
<reference evidence="2" key="1">
    <citation type="journal article" date="2019" name="Int. J. Syst. Evol. Microbiol.">
        <title>The Global Catalogue of Microorganisms (GCM) 10K type strain sequencing project: providing services to taxonomists for standard genome sequencing and annotation.</title>
        <authorList>
            <consortium name="The Broad Institute Genomics Platform"/>
            <consortium name="The Broad Institute Genome Sequencing Center for Infectious Disease"/>
            <person name="Wu L."/>
            <person name="Ma J."/>
        </authorList>
    </citation>
    <scope>NUCLEOTIDE SEQUENCE [LARGE SCALE GENOMIC DNA]</scope>
    <source>
        <strain evidence="2">CGMCC 4.7035</strain>
    </source>
</reference>
<proteinExistence type="predicted"/>
<organism evidence="1 2">
    <name type="scientific">Streptomyces yaanensis</name>
    <dbReference type="NCBI Taxonomy" id="1142239"/>
    <lineage>
        <taxon>Bacteria</taxon>
        <taxon>Bacillati</taxon>
        <taxon>Actinomycetota</taxon>
        <taxon>Actinomycetes</taxon>
        <taxon>Kitasatosporales</taxon>
        <taxon>Streptomycetaceae</taxon>
        <taxon>Streptomyces</taxon>
    </lineage>
</organism>